<dbReference type="GO" id="GO:0004775">
    <property type="term" value="F:succinate-CoA ligase (ADP-forming) activity"/>
    <property type="evidence" value="ECO:0007669"/>
    <property type="project" value="TreeGrafter"/>
</dbReference>
<proteinExistence type="predicted"/>
<dbReference type="GO" id="GO:0006099">
    <property type="term" value="P:tricarboxylic acid cycle"/>
    <property type="evidence" value="ECO:0007669"/>
    <property type="project" value="TreeGrafter"/>
</dbReference>
<dbReference type="Gene3D" id="3.40.50.720">
    <property type="entry name" value="NAD(P)-binding Rossmann-like Domain"/>
    <property type="match status" value="1"/>
</dbReference>
<accession>A0A3N2D9Z5</accession>
<dbReference type="GO" id="GO:0009361">
    <property type="term" value="C:succinate-CoA ligase complex (ADP-forming)"/>
    <property type="evidence" value="ECO:0007669"/>
    <property type="project" value="TreeGrafter"/>
</dbReference>
<gene>
    <name evidence="3" type="ORF">EDD28_1203</name>
</gene>
<organism evidence="3 4">
    <name type="scientific">Salana multivorans</name>
    <dbReference type="NCBI Taxonomy" id="120377"/>
    <lineage>
        <taxon>Bacteria</taxon>
        <taxon>Bacillati</taxon>
        <taxon>Actinomycetota</taxon>
        <taxon>Actinomycetes</taxon>
        <taxon>Micrococcales</taxon>
        <taxon>Beutenbergiaceae</taxon>
        <taxon>Salana</taxon>
    </lineage>
</organism>
<sequence length="508" mass="53113">MHIKAVVKANTYADSMSLMALSTKVNQLEIVDQAMIGMGTNLNKQVIAEVGLSTPEVEAATPRDQIIVVQCATEELCDEALVTVEELRALGVAAPTETTYRTSRQAYENEESASLAIISVPGEYAADEARTALAAGRNVLIFSDNVTVDDELDLKRRAHELGLLVMGPDCGTAIINGTGLCFANVVNRGPVGVVGASGTGSQELSVRIDALGSGVSQLIGVGGRDLSEAIGGIMMLDGMRMLDADPGTEVIVLLSKPPAPAVAARVLAAAAELATPVVVCFIGAAEPEELPSNVTFVATTRDAARAAVSVVTGGGELPPVGHLEVDVEGIRAARLPEQTDLRGLFCGGTVCDEVFQAVKRRYPDTTRSNVAKDQRFAITPESRSGHLLIDLGADEYTQGRPHPMIDPTIRNAAILEQAADPATAVLVLDVELGYGSHPDPVGALLPALEQAQAAARAADRPLEIVAYVLGTDRDPQNKAAQVAALTARGVHVVDDVIDLADVALEMIS</sequence>
<evidence type="ECO:0000259" key="2">
    <source>
        <dbReference type="Pfam" id="PF02629"/>
    </source>
</evidence>
<dbReference type="PANTHER" id="PTHR11117">
    <property type="entry name" value="SUCCINYL-COA LIGASE SUBUNIT ALPHA"/>
    <property type="match status" value="1"/>
</dbReference>
<feature type="domain" description="CoA-binding" evidence="2">
    <location>
        <begin position="189"/>
        <end position="281"/>
    </location>
</feature>
<dbReference type="Gene3D" id="3.40.50.261">
    <property type="entry name" value="Succinyl-CoA synthetase domains"/>
    <property type="match status" value="2"/>
</dbReference>
<comment type="caution">
    <text evidence="3">The sequence shown here is derived from an EMBL/GenBank/DDBJ whole genome shotgun (WGS) entry which is preliminary data.</text>
</comment>
<evidence type="ECO:0000259" key="1">
    <source>
        <dbReference type="Pfam" id="PF00549"/>
    </source>
</evidence>
<evidence type="ECO:0000313" key="3">
    <source>
        <dbReference type="EMBL" id="ROR96617.1"/>
    </source>
</evidence>
<dbReference type="InterPro" id="IPR003781">
    <property type="entry name" value="CoA-bd"/>
</dbReference>
<reference evidence="3 4" key="1">
    <citation type="submission" date="2018-11" db="EMBL/GenBank/DDBJ databases">
        <title>Sequencing the genomes of 1000 actinobacteria strains.</title>
        <authorList>
            <person name="Klenk H.-P."/>
        </authorList>
    </citation>
    <scope>NUCLEOTIDE SEQUENCE [LARGE SCALE GENOMIC DNA]</scope>
    <source>
        <strain evidence="3 4">DSM 13521</strain>
    </source>
</reference>
<name>A0A3N2D9Z5_9MICO</name>
<dbReference type="Proteomes" id="UP000275356">
    <property type="component" value="Unassembled WGS sequence"/>
</dbReference>
<dbReference type="RefSeq" id="WP_123738771.1">
    <property type="nucleotide sequence ID" value="NZ_RKHQ01000001.1"/>
</dbReference>
<evidence type="ECO:0000313" key="4">
    <source>
        <dbReference type="Proteomes" id="UP000275356"/>
    </source>
</evidence>
<dbReference type="GO" id="GO:0005829">
    <property type="term" value="C:cytosol"/>
    <property type="evidence" value="ECO:0007669"/>
    <property type="project" value="TreeGrafter"/>
</dbReference>
<dbReference type="EMBL" id="RKHQ01000001">
    <property type="protein sequence ID" value="ROR96617.1"/>
    <property type="molecule type" value="Genomic_DNA"/>
</dbReference>
<dbReference type="NCBIfam" id="NF004760">
    <property type="entry name" value="PRK06091.1"/>
    <property type="match status" value="1"/>
</dbReference>
<dbReference type="GO" id="GO:0004776">
    <property type="term" value="F:succinate-CoA ligase (GDP-forming) activity"/>
    <property type="evidence" value="ECO:0007669"/>
    <property type="project" value="TreeGrafter"/>
</dbReference>
<dbReference type="Pfam" id="PF00549">
    <property type="entry name" value="Ligase_CoA"/>
    <property type="match status" value="1"/>
</dbReference>
<dbReference type="InterPro" id="IPR016102">
    <property type="entry name" value="Succinyl-CoA_synth-like"/>
</dbReference>
<dbReference type="SUPFAM" id="SSF51735">
    <property type="entry name" value="NAD(P)-binding Rossmann-fold domains"/>
    <property type="match status" value="1"/>
</dbReference>
<dbReference type="AlphaFoldDB" id="A0A3N2D9Z5"/>
<feature type="domain" description="ATP-citrate synthase/succinyl-CoA ligase C-terminal" evidence="1">
    <location>
        <begin position="344"/>
        <end position="495"/>
    </location>
</feature>
<keyword evidence="4" id="KW-1185">Reference proteome</keyword>
<dbReference type="InterPro" id="IPR005811">
    <property type="entry name" value="SUCC_ACL_C"/>
</dbReference>
<dbReference type="SUPFAM" id="SSF52210">
    <property type="entry name" value="Succinyl-CoA synthetase domains"/>
    <property type="match status" value="2"/>
</dbReference>
<dbReference type="InterPro" id="IPR036291">
    <property type="entry name" value="NAD(P)-bd_dom_sf"/>
</dbReference>
<dbReference type="Pfam" id="PF02629">
    <property type="entry name" value="CoA_binding"/>
    <property type="match status" value="1"/>
</dbReference>
<protein>
    <submittedName>
        <fullName evidence="3">Succinyl-CoA synthetase alpha subunit</fullName>
    </submittedName>
</protein>
<dbReference type="PANTHER" id="PTHR11117:SF24">
    <property type="entry name" value="PROTEIN FDRA"/>
    <property type="match status" value="1"/>
</dbReference>
<dbReference type="OrthoDB" id="5580580at2"/>